<dbReference type="InterPro" id="IPR022813">
    <property type="entry name" value="SecD/SecF_arch_bac"/>
</dbReference>
<evidence type="ECO:0000313" key="16">
    <source>
        <dbReference type="Proteomes" id="UP000199513"/>
    </source>
</evidence>
<comment type="subunit">
    <text evidence="9">Forms a complex with SecF. Part of the essential Sec protein translocation apparatus which comprises SecA, SecYEG and auxiliary proteins SecDF. Other proteins may also be involved.</text>
</comment>
<dbReference type="Gene3D" id="1.20.1640.10">
    <property type="entry name" value="Multidrug efflux transporter AcrB transmembrane domain"/>
    <property type="match status" value="2"/>
</dbReference>
<evidence type="ECO:0000259" key="14">
    <source>
        <dbReference type="Pfam" id="PF22599"/>
    </source>
</evidence>
<feature type="transmembrane region" description="Helical" evidence="9">
    <location>
        <begin position="619"/>
        <end position="641"/>
    </location>
</feature>
<keyword evidence="5 9" id="KW-0653">Protein transport</keyword>
<dbReference type="PANTHER" id="PTHR30081:SF1">
    <property type="entry name" value="PROTEIN TRANSLOCASE SUBUNIT SECD"/>
    <property type="match status" value="1"/>
</dbReference>
<dbReference type="InterPro" id="IPR022645">
    <property type="entry name" value="SecD/SecF_bac"/>
</dbReference>
<keyword evidence="8 9" id="KW-0472">Membrane</keyword>
<dbReference type="GO" id="GO:0065002">
    <property type="term" value="P:intracellular protein transmembrane transport"/>
    <property type="evidence" value="ECO:0007669"/>
    <property type="project" value="UniProtKB-UniRule"/>
</dbReference>
<keyword evidence="16" id="KW-1185">Reference proteome</keyword>
<evidence type="ECO:0000256" key="8">
    <source>
        <dbReference type="ARBA" id="ARBA00023136"/>
    </source>
</evidence>
<dbReference type="RefSeq" id="WP_091540415.1">
    <property type="nucleotide sequence ID" value="NZ_FONY01000005.1"/>
</dbReference>
<name>A0A1I2CJM9_9BACT</name>
<dbReference type="GO" id="GO:0015450">
    <property type="term" value="F:protein-transporting ATPase activity"/>
    <property type="evidence" value="ECO:0007669"/>
    <property type="project" value="InterPro"/>
</dbReference>
<feature type="domain" description="Protein export membrane protein SecD/SecF C-terminal" evidence="12">
    <location>
        <begin position="505"/>
        <end position="674"/>
    </location>
</feature>
<dbReference type="Gene3D" id="3.30.70.3220">
    <property type="match status" value="1"/>
</dbReference>
<keyword evidence="4 9" id="KW-0812">Transmembrane</keyword>
<dbReference type="SUPFAM" id="SSF82866">
    <property type="entry name" value="Multidrug efflux transporter AcrB transmembrane domain"/>
    <property type="match status" value="2"/>
</dbReference>
<comment type="caution">
    <text evidence="9">Lacks conserved residue(s) required for the propagation of feature annotation.</text>
</comment>
<dbReference type="NCBIfam" id="TIGR00916">
    <property type="entry name" value="2A0604s01"/>
    <property type="match status" value="2"/>
</dbReference>
<dbReference type="HAMAP" id="MF_01464_B">
    <property type="entry name" value="SecF_B"/>
    <property type="match status" value="1"/>
</dbReference>
<dbReference type="EMBL" id="FONY01000005">
    <property type="protein sequence ID" value="SFE68511.1"/>
    <property type="molecule type" value="Genomic_DNA"/>
</dbReference>
<evidence type="ECO:0000259" key="13">
    <source>
        <dbReference type="Pfam" id="PF21760"/>
    </source>
</evidence>
<dbReference type="HAMAP" id="MF_01463_B">
    <property type="entry name" value="SecD_B"/>
    <property type="match status" value="1"/>
</dbReference>
<comment type="subunit">
    <text evidence="10">Forms a complex with SecD. Part of the essential Sec protein translocation apparatus which comprises SecA, SecYEG and auxiliary proteins SecDF. Other proteins may also be involved.</text>
</comment>
<accession>A0A1I2CJM9</accession>
<dbReference type="FunFam" id="1.20.1640.10:FF:000004">
    <property type="entry name" value="Protein translocase subunit SecD"/>
    <property type="match status" value="1"/>
</dbReference>
<feature type="transmembrane region" description="Helical" evidence="9">
    <location>
        <begin position="967"/>
        <end position="991"/>
    </location>
</feature>
<dbReference type="InterPro" id="IPR048634">
    <property type="entry name" value="SecD_SecF_C"/>
</dbReference>
<dbReference type="Gene3D" id="3.30.1360.200">
    <property type="match status" value="1"/>
</dbReference>
<evidence type="ECO:0000256" key="1">
    <source>
        <dbReference type="ARBA" id="ARBA00004651"/>
    </source>
</evidence>
<comment type="function">
    <text evidence="9">Part of the Sec protein translocase complex. Interacts with the SecYEG preprotein conducting channel. SecDF uses the proton motive force (PMF) to complete protein translocation after the ATP-dependent function of SecA.</text>
</comment>
<feature type="transmembrane region" description="Helical" evidence="9">
    <location>
        <begin position="576"/>
        <end position="598"/>
    </location>
</feature>
<dbReference type="Pfam" id="PF02355">
    <property type="entry name" value="SecD_SecF_C"/>
    <property type="match status" value="2"/>
</dbReference>
<feature type="transmembrane region" description="Helical" evidence="9">
    <location>
        <begin position="891"/>
        <end position="911"/>
    </location>
</feature>
<dbReference type="AlphaFoldDB" id="A0A1I2CJM9"/>
<evidence type="ECO:0000256" key="5">
    <source>
        <dbReference type="ARBA" id="ARBA00022927"/>
    </source>
</evidence>
<gene>
    <name evidence="9" type="primary">secD</name>
    <name evidence="10" type="synonym">secF</name>
    <name evidence="15" type="ORF">SAMN04488541_100543</name>
</gene>
<feature type="transmembrane region" description="Helical" evidence="9">
    <location>
        <begin position="647"/>
        <end position="671"/>
    </location>
</feature>
<dbReference type="Pfam" id="PF22599">
    <property type="entry name" value="SecDF_P1_head"/>
    <property type="match status" value="1"/>
</dbReference>
<keyword evidence="2 9" id="KW-0813">Transport</keyword>
<dbReference type="STRING" id="1003.SAMN04488541_100543"/>
<dbReference type="InterPro" id="IPR048631">
    <property type="entry name" value="SecD_1st"/>
</dbReference>
<feature type="transmembrane region" description="Helical" evidence="9">
    <location>
        <begin position="524"/>
        <end position="545"/>
    </location>
</feature>
<evidence type="ECO:0000313" key="15">
    <source>
        <dbReference type="EMBL" id="SFE68511.1"/>
    </source>
</evidence>
<dbReference type="InterPro" id="IPR022646">
    <property type="entry name" value="SecD/SecF_CS"/>
</dbReference>
<keyword evidence="6 9" id="KW-1133">Transmembrane helix</keyword>
<feature type="domain" description="Protein export membrane protein SecD/SecF C-terminal" evidence="12">
    <location>
        <begin position="803"/>
        <end position="992"/>
    </location>
</feature>
<sequence length="1026" mass="112239">MMNKSFITAVTIIVTLLCLYYLSFSLVSSSVQSDATEYATDAKGNVDFYKKQKYIDSVWNLPVYDLGFAQYTYKEVKDHELHLGLDLQGGMHVILEVSPSEIITAMSNNSQDENFRKALKAARDAKGSQESFTSIFFNEYEKLAGQGQLGKIFANSANQGVIDPTTGDAEIKRIITNEVEGAIDRSYQIIKTRIDKFGVTQPNVQRIPGTGRIQVELPGVDNPERVRKLLQGVAKLEFWEVWERDEYNQYLIAINEYMAKKEKASGVKVSNNQTDSTTKANDLSALVASNDTLKSADSDSAKTANNAVTPANDSANLAKKDSTPTQPEGVSLFLSKMVMVPGIPDLVYEAADTVMVNRTLNDDGVKALLPANMKFMWDVKPIQADKNDKSGKQYYQLYAIKKGKNAKAPLGGEVITNARQGFDDRGRPDISMSMNAEGARAWKKLTGANVNRRIAIVLDNFVYSAPVVQDEIAGGQSSITGNFTIEEAKDLANILKAGKLPAPTRIVEEAVVGPSLGKESIQQGLTSTLVGFLLVVLFMGVYYAVSGWVANASLMVNVFFIIGILAQFNASLTLPGIAGIVLTIGMAVDANVLIFERIKEEMRSGRSLLEAIKLGFDRAFWTIFDSNVTTLLTAFFLFSFGTGPIKGFATTLMIGIFCSFFTAVFVTRVLIEWIVAKKGNDTKLSFATPFTKNLFTNVSYDYVGKRKIAYILSGSIIVIGLALAFIQGLNFGVDFKGGRTFVVEFNEKVVASDIRTALIDDFENKGTEVKTYSSTNKVKVTTAYLIDDDSDEADAKVLAALENGLKDFAKLNPQVLSSSKVGATVASDIRDSAFWAVLTSLLAIFAYIVLRFRKWQFGLGAVVALFHDVLITIAMTAIVRNLGLSYEVDQVFVAAILTIIGYSINDTVVVFDRVREYLNNRTEKATIAETLNEAVGSTLSRTFMTAFTTFIVVFILFISGGEVLRGFSFAMIVGLIFGTYSSIFIATATLAETISEAEYKKMEEEKAVKPAVTAKTTTSKGKVAKA</sequence>
<proteinExistence type="inferred from homology"/>
<evidence type="ECO:0000256" key="10">
    <source>
        <dbReference type="HAMAP-Rule" id="MF_01464"/>
    </source>
</evidence>
<dbReference type="PANTHER" id="PTHR30081">
    <property type="entry name" value="PROTEIN-EXPORT MEMBRANE PROTEIN SEC"/>
    <property type="match status" value="1"/>
</dbReference>
<dbReference type="GO" id="GO:0043952">
    <property type="term" value="P:protein transport by the Sec complex"/>
    <property type="evidence" value="ECO:0007669"/>
    <property type="project" value="UniProtKB-UniRule"/>
</dbReference>
<dbReference type="Pfam" id="PF07549">
    <property type="entry name" value="Sec_GG"/>
    <property type="match status" value="2"/>
</dbReference>
<keyword evidence="3 9" id="KW-1003">Cell membrane</keyword>
<evidence type="ECO:0000256" key="3">
    <source>
        <dbReference type="ARBA" id="ARBA00022475"/>
    </source>
</evidence>
<reference evidence="15 16" key="1">
    <citation type="submission" date="2016-10" db="EMBL/GenBank/DDBJ databases">
        <authorList>
            <person name="de Groot N.N."/>
        </authorList>
    </citation>
    <scope>NUCLEOTIDE SEQUENCE [LARGE SCALE GENOMIC DNA]</scope>
    <source>
        <strain>GEY</strain>
        <strain evidence="16">DSM 9560</strain>
    </source>
</reference>
<feature type="region of interest" description="Disordered" evidence="11">
    <location>
        <begin position="294"/>
        <end position="326"/>
    </location>
</feature>
<dbReference type="InterPro" id="IPR054384">
    <property type="entry name" value="SecDF_P1_head"/>
</dbReference>
<comment type="subcellular location">
    <subcellularLocation>
        <location evidence="1 9">Cell membrane</location>
        <topology evidence="1 9">Multi-pass membrane protein</topology>
    </subcellularLocation>
</comment>
<evidence type="ECO:0000256" key="11">
    <source>
        <dbReference type="SAM" id="MobiDB-lite"/>
    </source>
</evidence>
<feature type="domain" description="SecDF P1 head subdomain" evidence="14">
    <location>
        <begin position="407"/>
        <end position="502"/>
    </location>
</feature>
<feature type="transmembrane region" description="Helical" evidence="9">
    <location>
        <begin position="857"/>
        <end position="879"/>
    </location>
</feature>
<dbReference type="InterPro" id="IPR055344">
    <property type="entry name" value="SecD_SecF_C_bact"/>
</dbReference>
<protein>
    <recommendedName>
        <fullName evidence="9 10">Multifunctional fusion protein</fullName>
    </recommendedName>
    <domain>
        <recommendedName>
            <fullName evidence="9">Protein translocase subunit SecD</fullName>
        </recommendedName>
    </domain>
    <domain>
        <recommendedName>
            <fullName evidence="10">Protein-export membrane protein SecF</fullName>
        </recommendedName>
    </domain>
</protein>
<dbReference type="GO" id="GO:0006605">
    <property type="term" value="P:protein targeting"/>
    <property type="evidence" value="ECO:0007669"/>
    <property type="project" value="UniProtKB-UniRule"/>
</dbReference>
<feature type="transmembrane region" description="Helical" evidence="9">
    <location>
        <begin position="708"/>
        <end position="729"/>
    </location>
</feature>
<dbReference type="Proteomes" id="UP000199513">
    <property type="component" value="Unassembled WGS sequence"/>
</dbReference>
<dbReference type="PRINTS" id="PR01755">
    <property type="entry name" value="SECFTRNLCASE"/>
</dbReference>
<dbReference type="GO" id="GO:0005886">
    <property type="term" value="C:plasma membrane"/>
    <property type="evidence" value="ECO:0007669"/>
    <property type="project" value="UniProtKB-SubCell"/>
</dbReference>
<feature type="transmembrane region" description="Helical" evidence="9">
    <location>
        <begin position="552"/>
        <end position="570"/>
    </location>
</feature>
<dbReference type="Pfam" id="PF21760">
    <property type="entry name" value="SecD_1st"/>
    <property type="match status" value="1"/>
</dbReference>
<dbReference type="InterPro" id="IPR005791">
    <property type="entry name" value="SecD"/>
</dbReference>
<feature type="domain" description="Protein translocase subunit SecDF P1" evidence="13">
    <location>
        <begin position="183"/>
        <end position="241"/>
    </location>
</feature>
<evidence type="ECO:0000259" key="12">
    <source>
        <dbReference type="Pfam" id="PF02355"/>
    </source>
</evidence>
<organism evidence="15 16">
    <name type="scientific">Thermoflexibacter ruber</name>
    <dbReference type="NCBI Taxonomy" id="1003"/>
    <lineage>
        <taxon>Bacteria</taxon>
        <taxon>Pseudomonadati</taxon>
        <taxon>Bacteroidota</taxon>
        <taxon>Cytophagia</taxon>
        <taxon>Cytophagales</taxon>
        <taxon>Thermoflexibacteraceae</taxon>
        <taxon>Thermoflexibacter</taxon>
    </lineage>
</organism>
<evidence type="ECO:0000256" key="6">
    <source>
        <dbReference type="ARBA" id="ARBA00022989"/>
    </source>
</evidence>
<evidence type="ECO:0000256" key="7">
    <source>
        <dbReference type="ARBA" id="ARBA00023010"/>
    </source>
</evidence>
<dbReference type="NCBIfam" id="TIGR00966">
    <property type="entry name" value="transloc_SecF"/>
    <property type="match status" value="1"/>
</dbReference>
<comment type="similarity">
    <text evidence="9">Belongs to the SecD/SecF family. SecD subfamily.</text>
</comment>
<keyword evidence="7 9" id="KW-0811">Translocation</keyword>
<feature type="compositionally biased region" description="Polar residues" evidence="11">
    <location>
        <begin position="301"/>
        <end position="315"/>
    </location>
</feature>
<evidence type="ECO:0000256" key="2">
    <source>
        <dbReference type="ARBA" id="ARBA00022448"/>
    </source>
</evidence>
<feature type="transmembrane region" description="Helical" evidence="9">
    <location>
        <begin position="943"/>
        <end position="961"/>
    </location>
</feature>
<dbReference type="InterPro" id="IPR005665">
    <property type="entry name" value="SecF_bac"/>
</dbReference>
<dbReference type="NCBIfam" id="TIGR01129">
    <property type="entry name" value="secD"/>
    <property type="match status" value="1"/>
</dbReference>
<evidence type="ECO:0000256" key="4">
    <source>
        <dbReference type="ARBA" id="ARBA00022692"/>
    </source>
</evidence>
<feature type="transmembrane region" description="Helical" evidence="9">
    <location>
        <begin position="832"/>
        <end position="850"/>
    </location>
</feature>
<dbReference type="NCBIfam" id="NF009585">
    <property type="entry name" value="PRK13024.1-5"/>
    <property type="match status" value="1"/>
</dbReference>
<evidence type="ECO:0000256" key="9">
    <source>
        <dbReference type="HAMAP-Rule" id="MF_01463"/>
    </source>
</evidence>
<dbReference type="OrthoDB" id="9805019at2"/>
<comment type="similarity">
    <text evidence="10">Belongs to the SecD/SecF family. SecF subfamily.</text>
</comment>